<dbReference type="Pfam" id="PF01425">
    <property type="entry name" value="Amidase"/>
    <property type="match status" value="1"/>
</dbReference>
<dbReference type="InterPro" id="IPR023631">
    <property type="entry name" value="Amidase_dom"/>
</dbReference>
<dbReference type="RefSeq" id="WP_184789339.1">
    <property type="nucleotide sequence ID" value="NZ_BONT01000030.1"/>
</dbReference>
<dbReference type="EC" id="3.5.1.4" evidence="3"/>
<evidence type="ECO:0000259" key="2">
    <source>
        <dbReference type="Pfam" id="PF01425"/>
    </source>
</evidence>
<comment type="caution">
    <text evidence="3">The sequence shown here is derived from an EMBL/GenBank/DDBJ whole genome shotgun (WGS) entry which is preliminary data.</text>
</comment>
<dbReference type="PANTHER" id="PTHR11895:SF7">
    <property type="entry name" value="GLUTAMYL-TRNA(GLN) AMIDOTRANSFERASE SUBUNIT A, MITOCHONDRIAL"/>
    <property type="match status" value="1"/>
</dbReference>
<sequence>MSWAATTARQIARAVRRGDATAGAVVDQHMRHAATVVSGRYGDPYSRLRGVDALAEAATVDDLPDLGSLALAGVPVAVSEQLAVAGQSTKHGSAAAGTAIADADHEAVRRLRGAGAVIAGTTKVAELGLWSTSDGLRNPWRDDRGVGGAEGGAVAAVAYGTVPVAVGVDALGGIRVPAAASGVIGFKPGRGVLPALSGAGDWFGLATPAIAGTTVGDVAAVFGVLAGQSVKPGGGEYEPTAPGRLRIAVTASPPLAGKHTDRAEWEALRQIIRLLTNGGHDAHRAAFTLPPTAYGAIFSAWTATAYLSSLRLDKGRLERRTRRHASIGQRVYLNGLLASMDGWRRRASEWFGQESFDVLVTPALPGPAPVDERWSVRSWRSNLAASTRMNTFTSAWNLTGLPALVLPTGARGDGLPSAVQLVGPPGSEGTLLGLADELAGGLGLRRYAGWVVG</sequence>
<comment type="similarity">
    <text evidence="1">Belongs to the amidase family.</text>
</comment>
<dbReference type="AlphaFoldDB" id="A0A841FT59"/>
<dbReference type="InterPro" id="IPR036928">
    <property type="entry name" value="AS_sf"/>
</dbReference>
<dbReference type="Proteomes" id="UP000548476">
    <property type="component" value="Unassembled WGS sequence"/>
</dbReference>
<dbReference type="EMBL" id="JACHGT010000009">
    <property type="protein sequence ID" value="MBB6036497.1"/>
    <property type="molecule type" value="Genomic_DNA"/>
</dbReference>
<organism evidence="3 4">
    <name type="scientific">Phytomonospora endophytica</name>
    <dbReference type="NCBI Taxonomy" id="714109"/>
    <lineage>
        <taxon>Bacteria</taxon>
        <taxon>Bacillati</taxon>
        <taxon>Actinomycetota</taxon>
        <taxon>Actinomycetes</taxon>
        <taxon>Micromonosporales</taxon>
        <taxon>Micromonosporaceae</taxon>
        <taxon>Phytomonospora</taxon>
    </lineage>
</organism>
<feature type="domain" description="Amidase" evidence="2">
    <location>
        <begin position="52"/>
        <end position="432"/>
    </location>
</feature>
<evidence type="ECO:0000256" key="1">
    <source>
        <dbReference type="ARBA" id="ARBA00009199"/>
    </source>
</evidence>
<gene>
    <name evidence="3" type="ORF">HNR73_004368</name>
</gene>
<protein>
    <submittedName>
        <fullName evidence="3">Amidase</fullName>
        <ecNumber evidence="3">3.5.1.4</ecNumber>
    </submittedName>
</protein>
<evidence type="ECO:0000313" key="3">
    <source>
        <dbReference type="EMBL" id="MBB6036497.1"/>
    </source>
</evidence>
<reference evidence="3 4" key="1">
    <citation type="submission" date="2020-08" db="EMBL/GenBank/DDBJ databases">
        <title>Genomic Encyclopedia of Type Strains, Phase IV (KMG-IV): sequencing the most valuable type-strain genomes for metagenomic binning, comparative biology and taxonomic classification.</title>
        <authorList>
            <person name="Goeker M."/>
        </authorList>
    </citation>
    <scope>NUCLEOTIDE SEQUENCE [LARGE SCALE GENOMIC DNA]</scope>
    <source>
        <strain evidence="3 4">YIM 65646</strain>
    </source>
</reference>
<dbReference type="PANTHER" id="PTHR11895">
    <property type="entry name" value="TRANSAMIDASE"/>
    <property type="match status" value="1"/>
</dbReference>
<name>A0A841FT59_9ACTN</name>
<dbReference type="InterPro" id="IPR000120">
    <property type="entry name" value="Amidase"/>
</dbReference>
<keyword evidence="4" id="KW-1185">Reference proteome</keyword>
<accession>A0A841FT59</accession>
<evidence type="ECO:0000313" key="4">
    <source>
        <dbReference type="Proteomes" id="UP000548476"/>
    </source>
</evidence>
<dbReference type="SUPFAM" id="SSF75304">
    <property type="entry name" value="Amidase signature (AS) enzymes"/>
    <property type="match status" value="1"/>
</dbReference>
<keyword evidence="3" id="KW-0378">Hydrolase</keyword>
<proteinExistence type="inferred from homology"/>
<dbReference type="GO" id="GO:0004040">
    <property type="term" value="F:amidase activity"/>
    <property type="evidence" value="ECO:0007669"/>
    <property type="project" value="UniProtKB-EC"/>
</dbReference>
<dbReference type="Gene3D" id="3.90.1300.10">
    <property type="entry name" value="Amidase signature (AS) domain"/>
    <property type="match status" value="1"/>
</dbReference>